<dbReference type="AlphaFoldDB" id="A0A4Z2H5P2"/>
<keyword evidence="3" id="KW-1185">Reference proteome</keyword>
<protein>
    <submittedName>
        <fullName evidence="2">Uncharacterized protein</fullName>
    </submittedName>
</protein>
<reference evidence="2 3" key="1">
    <citation type="submission" date="2019-03" db="EMBL/GenBank/DDBJ databases">
        <title>First draft genome of Liparis tanakae, snailfish: a comprehensive survey of snailfish specific genes.</title>
        <authorList>
            <person name="Kim W."/>
            <person name="Song I."/>
            <person name="Jeong J.-H."/>
            <person name="Kim D."/>
            <person name="Kim S."/>
            <person name="Ryu S."/>
            <person name="Song J.Y."/>
            <person name="Lee S.K."/>
        </authorList>
    </citation>
    <scope>NUCLEOTIDE SEQUENCE [LARGE SCALE GENOMIC DNA]</scope>
    <source>
        <tissue evidence="2">Muscle</tissue>
    </source>
</reference>
<evidence type="ECO:0000313" key="2">
    <source>
        <dbReference type="EMBL" id="TNN61046.1"/>
    </source>
</evidence>
<keyword evidence="1" id="KW-1133">Transmembrane helix</keyword>
<proteinExistence type="predicted"/>
<gene>
    <name evidence="2" type="ORF">EYF80_028699</name>
</gene>
<feature type="transmembrane region" description="Helical" evidence="1">
    <location>
        <begin position="49"/>
        <end position="82"/>
    </location>
</feature>
<dbReference type="Proteomes" id="UP000314294">
    <property type="component" value="Unassembled WGS sequence"/>
</dbReference>
<organism evidence="2 3">
    <name type="scientific">Liparis tanakae</name>
    <name type="common">Tanaka's snailfish</name>
    <dbReference type="NCBI Taxonomy" id="230148"/>
    <lineage>
        <taxon>Eukaryota</taxon>
        <taxon>Metazoa</taxon>
        <taxon>Chordata</taxon>
        <taxon>Craniata</taxon>
        <taxon>Vertebrata</taxon>
        <taxon>Euteleostomi</taxon>
        <taxon>Actinopterygii</taxon>
        <taxon>Neopterygii</taxon>
        <taxon>Teleostei</taxon>
        <taxon>Neoteleostei</taxon>
        <taxon>Acanthomorphata</taxon>
        <taxon>Eupercaria</taxon>
        <taxon>Perciformes</taxon>
        <taxon>Cottioidei</taxon>
        <taxon>Cottales</taxon>
        <taxon>Liparidae</taxon>
        <taxon>Liparis</taxon>
    </lineage>
</organism>
<dbReference type="EMBL" id="SRLO01000322">
    <property type="protein sequence ID" value="TNN61046.1"/>
    <property type="molecule type" value="Genomic_DNA"/>
</dbReference>
<name>A0A4Z2H5P2_9TELE</name>
<sequence length="112" mass="12129">MNPRACWEGQRSSDECQSHFYGDSDSTKETSVSLQPSLLSSSSSSSSSIILTITIILITILILILIIIILILILILIILSAISSCRLNFLFLTLGERVVFHVLSSASSDAAD</sequence>
<comment type="caution">
    <text evidence="2">The sequence shown here is derived from an EMBL/GenBank/DDBJ whole genome shotgun (WGS) entry which is preliminary data.</text>
</comment>
<accession>A0A4Z2H5P2</accession>
<keyword evidence="1" id="KW-0472">Membrane</keyword>
<evidence type="ECO:0000313" key="3">
    <source>
        <dbReference type="Proteomes" id="UP000314294"/>
    </source>
</evidence>
<evidence type="ECO:0000256" key="1">
    <source>
        <dbReference type="SAM" id="Phobius"/>
    </source>
</evidence>
<keyword evidence="1" id="KW-0812">Transmembrane</keyword>